<dbReference type="GO" id="GO:0005737">
    <property type="term" value="C:cytoplasm"/>
    <property type="evidence" value="ECO:0007669"/>
    <property type="project" value="TreeGrafter"/>
</dbReference>
<comment type="similarity">
    <text evidence="1 4">Belongs to the short-chain dehydrogenases/reductases (SDR) family.</text>
</comment>
<dbReference type="EMBL" id="LR877146">
    <property type="protein sequence ID" value="CAD2213755.1"/>
    <property type="molecule type" value="Genomic_DNA"/>
</dbReference>
<dbReference type="GO" id="GO:0016616">
    <property type="term" value="F:oxidoreductase activity, acting on the CH-OH group of donors, NAD or NADP as acceptor"/>
    <property type="evidence" value="ECO:0007669"/>
    <property type="project" value="InterPro"/>
</dbReference>
<organism evidence="5 6">
    <name type="scientific">Angomonas deanei</name>
    <dbReference type="NCBI Taxonomy" id="59799"/>
    <lineage>
        <taxon>Eukaryota</taxon>
        <taxon>Discoba</taxon>
        <taxon>Euglenozoa</taxon>
        <taxon>Kinetoplastea</taxon>
        <taxon>Metakinetoplastina</taxon>
        <taxon>Trypanosomatida</taxon>
        <taxon>Trypanosomatidae</taxon>
        <taxon>Strigomonadinae</taxon>
        <taxon>Angomonas</taxon>
    </lineage>
</organism>
<dbReference type="PRINTS" id="PR00080">
    <property type="entry name" value="SDRFAMILY"/>
</dbReference>
<evidence type="ECO:0000256" key="4">
    <source>
        <dbReference type="RuleBase" id="RU000363"/>
    </source>
</evidence>
<evidence type="ECO:0000313" key="6">
    <source>
        <dbReference type="Proteomes" id="UP000515908"/>
    </source>
</evidence>
<dbReference type="InterPro" id="IPR036291">
    <property type="entry name" value="NAD(P)-bd_dom_sf"/>
</dbReference>
<dbReference type="AlphaFoldDB" id="S9UNZ3"/>
<dbReference type="SUPFAM" id="SSF51735">
    <property type="entry name" value="NAD(P)-binding Rossmann-fold domains"/>
    <property type="match status" value="1"/>
</dbReference>
<dbReference type="VEuPathDB" id="TriTrypDB:ADEAN_000119800"/>
<accession>S9UNZ3</accession>
<keyword evidence="6" id="KW-1185">Reference proteome</keyword>
<reference evidence="5 6" key="1">
    <citation type="submission" date="2020-08" db="EMBL/GenBank/DDBJ databases">
        <authorList>
            <person name="Newling K."/>
            <person name="Davey J."/>
            <person name="Forrester S."/>
        </authorList>
    </citation>
    <scope>NUCLEOTIDE SEQUENCE [LARGE SCALE GENOMIC DNA]</scope>
    <source>
        <strain evidence="6">Crithidia deanei Carvalho (ATCC PRA-265)</strain>
    </source>
</reference>
<evidence type="ECO:0000313" key="5">
    <source>
        <dbReference type="EMBL" id="CAD2213755.1"/>
    </source>
</evidence>
<dbReference type="Pfam" id="PF00106">
    <property type="entry name" value="adh_short"/>
    <property type="match status" value="1"/>
</dbReference>
<dbReference type="InterPro" id="IPR051468">
    <property type="entry name" value="Fungal_SecMetab_SDRs"/>
</dbReference>
<dbReference type="InterPro" id="IPR045313">
    <property type="entry name" value="CBR1-like"/>
</dbReference>
<dbReference type="InterPro" id="IPR002347">
    <property type="entry name" value="SDR_fam"/>
</dbReference>
<proteinExistence type="inferred from homology"/>
<keyword evidence="3" id="KW-0560">Oxidoreductase</keyword>
<gene>
    <name evidence="5" type="ORF">ADEAN_000119800</name>
</gene>
<evidence type="ECO:0000256" key="1">
    <source>
        <dbReference type="ARBA" id="ARBA00006484"/>
    </source>
</evidence>
<evidence type="ECO:0000256" key="3">
    <source>
        <dbReference type="ARBA" id="ARBA00023002"/>
    </source>
</evidence>
<dbReference type="PANTHER" id="PTHR43544:SF7">
    <property type="entry name" value="NADB-LER2"/>
    <property type="match status" value="1"/>
</dbReference>
<dbReference type="CDD" id="cd05324">
    <property type="entry name" value="carb_red_PTCR-like_SDR_c"/>
    <property type="match status" value="1"/>
</dbReference>
<dbReference type="PROSITE" id="PS00061">
    <property type="entry name" value="ADH_SHORT"/>
    <property type="match status" value="1"/>
</dbReference>
<dbReference type="InterPro" id="IPR020904">
    <property type="entry name" value="Sc_DH/Rdtase_CS"/>
</dbReference>
<sequence>MKTVLITGANRGIGLETARQMGKLGYAVIVGSRNAAQGEEAVKQLQSEGIANVESVELDITSDESVKKAYETVHAKHAHLDVLINNAGIAAMNDLQNGQINLDSVLKAMQVNLISVIRVTNQFLELVKAAPEGRIVNLSSIMASLTLHPGDISYFPYNASKTALNMYTVNLADALKDTKVKVNSAHPGWVQTDMGGEGADLPVAEGAETSVYLATLPADGPTGGFFHKKDSLPW</sequence>
<dbReference type="PANTHER" id="PTHR43544">
    <property type="entry name" value="SHORT-CHAIN DEHYDROGENASE/REDUCTASE"/>
    <property type="match status" value="1"/>
</dbReference>
<dbReference type="PRINTS" id="PR00081">
    <property type="entry name" value="GDHRDH"/>
</dbReference>
<protein>
    <submittedName>
        <fullName evidence="5">Short chain dehydrogenase/KR domain/Enoyl-(Acyl carrier protein) reductase, putative</fullName>
    </submittedName>
</protein>
<dbReference type="Proteomes" id="UP000515908">
    <property type="component" value="Chromosome 02"/>
</dbReference>
<keyword evidence="2" id="KW-0521">NADP</keyword>
<evidence type="ECO:0000256" key="2">
    <source>
        <dbReference type="ARBA" id="ARBA00022857"/>
    </source>
</evidence>
<dbReference type="Gene3D" id="3.40.50.720">
    <property type="entry name" value="NAD(P)-binding Rossmann-like Domain"/>
    <property type="match status" value="1"/>
</dbReference>
<name>S9UNZ3_9TRYP</name>
<dbReference type="OrthoDB" id="47007at2759"/>